<name>A0A0A0LAN0_CUCSA</name>
<evidence type="ECO:0000259" key="2">
    <source>
        <dbReference type="Pfam" id="PF20167"/>
    </source>
</evidence>
<dbReference type="Pfam" id="PF20167">
    <property type="entry name" value="Transposase_32"/>
    <property type="match status" value="1"/>
</dbReference>
<protein>
    <recommendedName>
        <fullName evidence="2">Putative plant transposon protein domain-containing protein</fullName>
    </recommendedName>
</protein>
<feature type="region of interest" description="Disordered" evidence="1">
    <location>
        <begin position="149"/>
        <end position="187"/>
    </location>
</feature>
<gene>
    <name evidence="3" type="ORF">Csa_3G263250</name>
</gene>
<reference evidence="3 4" key="2">
    <citation type="journal article" date="2009" name="PLoS ONE">
        <title>An integrated genetic and cytogenetic map of the cucumber genome.</title>
        <authorList>
            <person name="Ren Y."/>
            <person name="Zhang Z."/>
            <person name="Liu J."/>
            <person name="Staub J.E."/>
            <person name="Han Y."/>
            <person name="Cheng Z."/>
            <person name="Li X."/>
            <person name="Lu J."/>
            <person name="Miao H."/>
            <person name="Kang H."/>
            <person name="Xie B."/>
            <person name="Gu X."/>
            <person name="Wang X."/>
            <person name="Du Y."/>
            <person name="Jin W."/>
            <person name="Huang S."/>
        </authorList>
    </citation>
    <scope>NUCLEOTIDE SEQUENCE [LARGE SCALE GENOMIC DNA]</scope>
    <source>
        <strain evidence="4">cv. 9930</strain>
    </source>
</reference>
<evidence type="ECO:0000313" key="3">
    <source>
        <dbReference type="EMBL" id="KGN57727.1"/>
    </source>
</evidence>
<reference evidence="3 4" key="1">
    <citation type="journal article" date="2009" name="Nat. Genet.">
        <title>The genome of the cucumber, Cucumis sativus L.</title>
        <authorList>
            <person name="Huang S."/>
            <person name="Li R."/>
            <person name="Zhang Z."/>
            <person name="Li L."/>
            <person name="Gu X."/>
            <person name="Fan W."/>
            <person name="Lucas W.J."/>
            <person name="Wang X."/>
            <person name="Xie B."/>
            <person name="Ni P."/>
            <person name="Ren Y."/>
            <person name="Zhu H."/>
            <person name="Li J."/>
            <person name="Lin K."/>
            <person name="Jin W."/>
            <person name="Fei Z."/>
            <person name="Li G."/>
            <person name="Staub J."/>
            <person name="Kilian A."/>
            <person name="van der Vossen E.A."/>
            <person name="Wu Y."/>
            <person name="Guo J."/>
            <person name="He J."/>
            <person name="Jia Z."/>
            <person name="Ren Y."/>
            <person name="Tian G."/>
            <person name="Lu Y."/>
            <person name="Ruan J."/>
            <person name="Qian W."/>
            <person name="Wang M."/>
            <person name="Huang Q."/>
            <person name="Li B."/>
            <person name="Xuan Z."/>
            <person name="Cao J."/>
            <person name="Asan"/>
            <person name="Wu Z."/>
            <person name="Zhang J."/>
            <person name="Cai Q."/>
            <person name="Bai Y."/>
            <person name="Zhao B."/>
            <person name="Han Y."/>
            <person name="Li Y."/>
            <person name="Li X."/>
            <person name="Wang S."/>
            <person name="Shi Q."/>
            <person name="Liu S."/>
            <person name="Cho W.K."/>
            <person name="Kim J.Y."/>
            <person name="Xu Y."/>
            <person name="Heller-Uszynska K."/>
            <person name="Miao H."/>
            <person name="Cheng Z."/>
            <person name="Zhang S."/>
            <person name="Wu J."/>
            <person name="Yang Y."/>
            <person name="Kang H."/>
            <person name="Li M."/>
            <person name="Liang H."/>
            <person name="Ren X."/>
            <person name="Shi Z."/>
            <person name="Wen M."/>
            <person name="Jian M."/>
            <person name="Yang H."/>
            <person name="Zhang G."/>
            <person name="Yang Z."/>
            <person name="Chen R."/>
            <person name="Liu S."/>
            <person name="Li J."/>
            <person name="Ma L."/>
            <person name="Liu H."/>
            <person name="Zhou Y."/>
            <person name="Zhao J."/>
            <person name="Fang X."/>
            <person name="Li G."/>
            <person name="Fang L."/>
            <person name="Li Y."/>
            <person name="Liu D."/>
            <person name="Zheng H."/>
            <person name="Zhang Y."/>
            <person name="Qin N."/>
            <person name="Li Z."/>
            <person name="Yang G."/>
            <person name="Yang S."/>
            <person name="Bolund L."/>
            <person name="Kristiansen K."/>
            <person name="Zheng H."/>
            <person name="Li S."/>
            <person name="Zhang X."/>
            <person name="Yang H."/>
            <person name="Wang J."/>
            <person name="Sun R."/>
            <person name="Zhang B."/>
            <person name="Jiang S."/>
            <person name="Wang J."/>
            <person name="Du Y."/>
            <person name="Li S."/>
        </authorList>
    </citation>
    <scope>NUCLEOTIDE SEQUENCE [LARGE SCALE GENOMIC DNA]</scope>
    <source>
        <strain evidence="4">cv. 9930</strain>
    </source>
</reference>
<feature type="compositionally biased region" description="Basic and acidic residues" evidence="1">
    <location>
        <begin position="155"/>
        <end position="187"/>
    </location>
</feature>
<dbReference type="InterPro" id="IPR046796">
    <property type="entry name" value="Transposase_32_dom"/>
</dbReference>
<dbReference type="Gramene" id="KGN57727">
    <property type="protein sequence ID" value="KGN57727"/>
    <property type="gene ID" value="Csa_3G263250"/>
</dbReference>
<reference evidence="3 4" key="4">
    <citation type="journal article" date="2011" name="BMC Genomics">
        <title>RNA-Seq improves annotation of protein-coding genes in the cucumber genome.</title>
        <authorList>
            <person name="Li Z."/>
            <person name="Zhang Z."/>
            <person name="Yan P."/>
            <person name="Huang S."/>
            <person name="Fei Z."/>
            <person name="Lin K."/>
        </authorList>
    </citation>
    <scope>NUCLEOTIDE SEQUENCE [LARGE SCALE GENOMIC DNA]</scope>
    <source>
        <strain evidence="4">cv. 9930</strain>
    </source>
</reference>
<keyword evidence="4" id="KW-1185">Reference proteome</keyword>
<dbReference type="EMBL" id="CM002924">
    <property type="protein sequence ID" value="KGN57727.1"/>
    <property type="molecule type" value="Genomic_DNA"/>
</dbReference>
<organism evidence="3 4">
    <name type="scientific">Cucumis sativus</name>
    <name type="common">Cucumber</name>
    <dbReference type="NCBI Taxonomy" id="3659"/>
    <lineage>
        <taxon>Eukaryota</taxon>
        <taxon>Viridiplantae</taxon>
        <taxon>Streptophyta</taxon>
        <taxon>Embryophyta</taxon>
        <taxon>Tracheophyta</taxon>
        <taxon>Spermatophyta</taxon>
        <taxon>Magnoliopsida</taxon>
        <taxon>eudicotyledons</taxon>
        <taxon>Gunneridae</taxon>
        <taxon>Pentapetalae</taxon>
        <taxon>rosids</taxon>
        <taxon>fabids</taxon>
        <taxon>Cucurbitales</taxon>
        <taxon>Cucurbitaceae</taxon>
        <taxon>Benincaseae</taxon>
        <taxon>Cucumis</taxon>
    </lineage>
</organism>
<sequence>MISRHSSSKDTNRKVSYLHAQFEHRGCIWLVLIKKKIMPTRHVSTISMERVMLVYCIMKKILVNIGKIISNHIIALVKHPRGARPFSYLIEQLCLRACLMLEKLPQVEVKDGIWLPSTLHRIIAIHKNKAKIKCLKTKEGCKVVKEIDDDDVEEEDKKDNIPQKRKRQDKEDDLGSKKAKSSKIEDS</sequence>
<evidence type="ECO:0000313" key="4">
    <source>
        <dbReference type="Proteomes" id="UP000029981"/>
    </source>
</evidence>
<proteinExistence type="predicted"/>
<accession>A0A0A0LAN0</accession>
<dbReference type="Proteomes" id="UP000029981">
    <property type="component" value="Chromosome 3"/>
</dbReference>
<evidence type="ECO:0000256" key="1">
    <source>
        <dbReference type="SAM" id="MobiDB-lite"/>
    </source>
</evidence>
<reference evidence="3 4" key="3">
    <citation type="journal article" date="2010" name="BMC Genomics">
        <title>Transcriptome sequencing and comparative analysis of cucumber flowers with different sex types.</title>
        <authorList>
            <person name="Guo S."/>
            <person name="Zheng Y."/>
            <person name="Joung J.G."/>
            <person name="Liu S."/>
            <person name="Zhang Z."/>
            <person name="Crasta O.R."/>
            <person name="Sobral B.W."/>
            <person name="Xu Y."/>
            <person name="Huang S."/>
            <person name="Fei Z."/>
        </authorList>
    </citation>
    <scope>NUCLEOTIDE SEQUENCE [LARGE SCALE GENOMIC DNA]</scope>
    <source>
        <strain evidence="4">cv. 9930</strain>
    </source>
</reference>
<dbReference type="AlphaFoldDB" id="A0A0A0LAN0"/>
<feature type="domain" description="Putative plant transposon protein" evidence="2">
    <location>
        <begin position="16"/>
        <end position="97"/>
    </location>
</feature>